<proteinExistence type="predicted"/>
<organism evidence="1 2">
    <name type="scientific">Kitasatospora cineracea</name>
    <dbReference type="NCBI Taxonomy" id="88074"/>
    <lineage>
        <taxon>Bacteria</taxon>
        <taxon>Bacillati</taxon>
        <taxon>Actinomycetota</taxon>
        <taxon>Actinomycetes</taxon>
        <taxon>Kitasatosporales</taxon>
        <taxon>Streptomycetaceae</taxon>
        <taxon>Kitasatospora</taxon>
    </lineage>
</organism>
<comment type="caution">
    <text evidence="1">The sequence shown here is derived from an EMBL/GenBank/DDBJ whole genome shotgun (WGS) entry which is preliminary data.</text>
</comment>
<dbReference type="InterPro" id="IPR011009">
    <property type="entry name" value="Kinase-like_dom_sf"/>
</dbReference>
<name>A0A8G1XD78_9ACTN</name>
<evidence type="ECO:0008006" key="3">
    <source>
        <dbReference type="Google" id="ProtNLM"/>
    </source>
</evidence>
<dbReference type="EMBL" id="RJVJ01000001">
    <property type="protein sequence ID" value="ROR46190.1"/>
    <property type="molecule type" value="Genomic_DNA"/>
</dbReference>
<dbReference type="RefSeq" id="WP_208765561.1">
    <property type="nucleotide sequence ID" value="NZ_RJVJ01000001.1"/>
</dbReference>
<gene>
    <name evidence="1" type="ORF">EDD39_4450</name>
</gene>
<dbReference type="SUPFAM" id="SSF56112">
    <property type="entry name" value="Protein kinase-like (PK-like)"/>
    <property type="match status" value="1"/>
</dbReference>
<sequence length="344" mass="37262">MPTDAAAHGRSPGRTFADARSLAPVVREVFGAARRIAAVERLRGGSKKGVYRVVLDDATSAVVYLWSADEDYWSGLLPDGHDDPANPFSHASGLDLLEGATRRLAAVGARAPRLLFTDRGRGLYPADVAVAEDVRGGTLQDLLERDPAAGRRTLGRLAGALRLMHAHRAPAFGRVAWLDGGGAPSGDSCERGYLERALVNLSTAVAHDPRAAAAESELAGKLHALHAEVEPRAGLGVVHGELGPEHVLIGPDGEPVLIDVEGLLYADPEVEHCWLRMRFDAHLEHYEALRDPGLDPRRLAFYRYAMHLDLVGGPLRIAAGDFPDRRWMLEIADHHLRQALAYRA</sequence>
<reference evidence="1 2" key="1">
    <citation type="submission" date="2018-11" db="EMBL/GenBank/DDBJ databases">
        <title>Sequencing the genomes of 1000 actinobacteria strains.</title>
        <authorList>
            <person name="Klenk H.-P."/>
        </authorList>
    </citation>
    <scope>NUCLEOTIDE SEQUENCE [LARGE SCALE GENOMIC DNA]</scope>
    <source>
        <strain evidence="1 2">DSM 44780</strain>
    </source>
</reference>
<dbReference type="Proteomes" id="UP000267408">
    <property type="component" value="Unassembled WGS sequence"/>
</dbReference>
<dbReference type="AlphaFoldDB" id="A0A8G1XD78"/>
<protein>
    <recommendedName>
        <fullName evidence="3">Phosphotransferase family enzyme</fullName>
    </recommendedName>
</protein>
<evidence type="ECO:0000313" key="1">
    <source>
        <dbReference type="EMBL" id="ROR46190.1"/>
    </source>
</evidence>
<accession>A0A8G1XD78</accession>
<evidence type="ECO:0000313" key="2">
    <source>
        <dbReference type="Proteomes" id="UP000267408"/>
    </source>
</evidence>
<dbReference type="Gene3D" id="3.90.1200.10">
    <property type="match status" value="1"/>
</dbReference>